<dbReference type="AlphaFoldDB" id="A0AAJ4MWB6"/>
<dbReference type="RefSeq" id="WP_208672461.1">
    <property type="nucleotide sequence ID" value="NZ_CP071520.1"/>
</dbReference>
<protein>
    <submittedName>
        <fullName evidence="1">Uncharacterized protein</fullName>
    </submittedName>
</protein>
<dbReference type="Proteomes" id="UP000662821">
    <property type="component" value="Chromosome"/>
</dbReference>
<name>A0AAJ4MWB6_9BURK</name>
<organism evidence="1 2">
    <name type="scientific">Janthinobacterium lividum</name>
    <dbReference type="NCBI Taxonomy" id="29581"/>
    <lineage>
        <taxon>Bacteria</taxon>
        <taxon>Pseudomonadati</taxon>
        <taxon>Pseudomonadota</taxon>
        <taxon>Betaproteobacteria</taxon>
        <taxon>Burkholderiales</taxon>
        <taxon>Oxalobacteraceae</taxon>
        <taxon>Janthinobacterium</taxon>
    </lineage>
</organism>
<reference evidence="1 2" key="1">
    <citation type="submission" date="2021-03" db="EMBL/GenBank/DDBJ databases">
        <title>Draft genome sequence of Janthinobacterium sp. strain PLB02 isolated from infected primmorphs (Lubomirskia baicalensis).</title>
        <authorList>
            <person name="Chernogor L.I."/>
            <person name="Belikov S.I."/>
            <person name="Petrushin I.S."/>
        </authorList>
    </citation>
    <scope>NUCLEOTIDE SEQUENCE [LARGE SCALE GENOMIC DNA]</scope>
    <source>
        <strain evidence="1 2">PLB02</strain>
    </source>
</reference>
<gene>
    <name evidence="1" type="ORF">J3P46_11450</name>
</gene>
<dbReference type="EMBL" id="CP071520">
    <property type="protein sequence ID" value="QSX98444.1"/>
    <property type="molecule type" value="Genomic_DNA"/>
</dbReference>
<evidence type="ECO:0000313" key="1">
    <source>
        <dbReference type="EMBL" id="QSX98444.1"/>
    </source>
</evidence>
<sequence length="72" mass="8168">MTGEGDDIAKAELQGNLRQASGSLSTVWNGGSNPEHIQAYFHWDEPDRIFCEITFFPQDFDGETFKLIDFLL</sequence>
<accession>A0AAJ4MWB6</accession>
<proteinExistence type="predicted"/>
<evidence type="ECO:0000313" key="2">
    <source>
        <dbReference type="Proteomes" id="UP000662821"/>
    </source>
</evidence>